<reference evidence="2" key="2">
    <citation type="journal article" date="2020" name="Microorganisms">
        <title>Osmotic Adaptation and Compatible Solute Biosynthesis of Phototrophic Bacteria as Revealed from Genome Analyses.</title>
        <authorList>
            <person name="Imhoff J.F."/>
            <person name="Rahn T."/>
            <person name="Kunzel S."/>
            <person name="Keller A."/>
            <person name="Neulinger S.C."/>
        </authorList>
    </citation>
    <scope>NUCLEOTIDE SEQUENCE</scope>
    <source>
        <strain evidence="2">DSM 9154</strain>
    </source>
</reference>
<feature type="compositionally biased region" description="Acidic residues" evidence="1">
    <location>
        <begin position="77"/>
        <end position="87"/>
    </location>
</feature>
<comment type="caution">
    <text evidence="2">The sequence shown here is derived from an EMBL/GenBank/DDBJ whole genome shotgun (WGS) entry which is preliminary data.</text>
</comment>
<dbReference type="Proteomes" id="UP000778970">
    <property type="component" value="Unassembled WGS sequence"/>
</dbReference>
<feature type="region of interest" description="Disordered" evidence="1">
    <location>
        <begin position="55"/>
        <end position="87"/>
    </location>
</feature>
<protein>
    <submittedName>
        <fullName evidence="2">Uncharacterized protein</fullName>
    </submittedName>
</protein>
<evidence type="ECO:0000256" key="1">
    <source>
        <dbReference type="SAM" id="MobiDB-lite"/>
    </source>
</evidence>
<evidence type="ECO:0000313" key="3">
    <source>
        <dbReference type="Proteomes" id="UP000778970"/>
    </source>
</evidence>
<proteinExistence type="predicted"/>
<name>A0A934QGH7_9PROT</name>
<organism evidence="2 3">
    <name type="scientific">Rhodovibrio salinarum</name>
    <dbReference type="NCBI Taxonomy" id="1087"/>
    <lineage>
        <taxon>Bacteria</taxon>
        <taxon>Pseudomonadati</taxon>
        <taxon>Pseudomonadota</taxon>
        <taxon>Alphaproteobacteria</taxon>
        <taxon>Rhodospirillales</taxon>
        <taxon>Rhodovibrionaceae</taxon>
        <taxon>Rhodovibrio</taxon>
    </lineage>
</organism>
<keyword evidence="3" id="KW-1185">Reference proteome</keyword>
<dbReference type="RefSeq" id="WP_027287703.1">
    <property type="nucleotide sequence ID" value="NZ_NRRE01000015.1"/>
</dbReference>
<dbReference type="AlphaFoldDB" id="A0A934QGH7"/>
<sequence length="87" mass="9297">MTTLFADGIHSVARRSGVLRIALSRTDANGEPQAAGQLLLPEAEAHAFLAVLQEQVAEPTDPNAPSPERSTHLPKQEDDEDIGDLAQ</sequence>
<gene>
    <name evidence="2" type="ORF">CKO21_03825</name>
</gene>
<evidence type="ECO:0000313" key="2">
    <source>
        <dbReference type="EMBL" id="MBK1696369.1"/>
    </source>
</evidence>
<accession>A0A934QGH7</accession>
<dbReference type="EMBL" id="NRRE01000015">
    <property type="protein sequence ID" value="MBK1696369.1"/>
    <property type="molecule type" value="Genomic_DNA"/>
</dbReference>
<reference evidence="2" key="1">
    <citation type="submission" date="2017-08" db="EMBL/GenBank/DDBJ databases">
        <authorList>
            <person name="Imhoff J.F."/>
            <person name="Rahn T."/>
            <person name="Kuenzel S."/>
            <person name="Neulinger S.C."/>
        </authorList>
    </citation>
    <scope>NUCLEOTIDE SEQUENCE</scope>
    <source>
        <strain evidence="2">DSM 9154</strain>
    </source>
</reference>